<organism evidence="6 7">
    <name type="scientific">Formimonas warabiya</name>
    <dbReference type="NCBI Taxonomy" id="1761012"/>
    <lineage>
        <taxon>Bacteria</taxon>
        <taxon>Bacillati</taxon>
        <taxon>Bacillota</taxon>
        <taxon>Clostridia</taxon>
        <taxon>Eubacteriales</taxon>
        <taxon>Peptococcaceae</taxon>
        <taxon>Candidatus Formimonas</taxon>
    </lineage>
</organism>
<dbReference type="FunFam" id="3.40.50.280:FF:000003">
    <property type="entry name" value="Dimethylamine methyltransferase corrinoid protein"/>
    <property type="match status" value="1"/>
</dbReference>
<dbReference type="GO" id="GO:0046653">
    <property type="term" value="P:tetrahydrofolate metabolic process"/>
    <property type="evidence" value="ECO:0007669"/>
    <property type="project" value="TreeGrafter"/>
</dbReference>
<dbReference type="SMART" id="SM01018">
    <property type="entry name" value="B12-binding_2"/>
    <property type="match status" value="1"/>
</dbReference>
<dbReference type="RefSeq" id="WP_148137268.1">
    <property type="nucleotide sequence ID" value="NZ_CP017634.1"/>
</dbReference>
<keyword evidence="2" id="KW-0479">Metal-binding</keyword>
<keyword evidence="6" id="KW-0489">Methyltransferase</keyword>
<keyword evidence="7" id="KW-1185">Reference proteome</keyword>
<reference evidence="6 7" key="1">
    <citation type="submission" date="2016-10" db="EMBL/GenBank/DDBJ databases">
        <title>Complete Genome Sequence of Peptococcaceae strain DCMF.</title>
        <authorList>
            <person name="Edwards R.J."/>
            <person name="Holland S.I."/>
            <person name="Deshpande N.P."/>
            <person name="Wong Y.K."/>
            <person name="Ertan H."/>
            <person name="Manefield M."/>
            <person name="Russell T.L."/>
            <person name="Lee M.J."/>
        </authorList>
    </citation>
    <scope>NUCLEOTIDE SEQUENCE [LARGE SCALE GENOMIC DNA]</scope>
    <source>
        <strain evidence="6 7">DCMF</strain>
    </source>
</reference>
<accession>A0A3G1KZC1</accession>
<protein>
    <submittedName>
        <fullName evidence="6">Methyltransferase</fullName>
    </submittedName>
</protein>
<keyword evidence="6" id="KW-0808">Transferase</keyword>
<evidence type="ECO:0000259" key="4">
    <source>
        <dbReference type="PROSITE" id="PS51332"/>
    </source>
</evidence>
<dbReference type="OrthoDB" id="9783599at2"/>
<dbReference type="GO" id="GO:0050667">
    <property type="term" value="P:homocysteine metabolic process"/>
    <property type="evidence" value="ECO:0007669"/>
    <property type="project" value="TreeGrafter"/>
</dbReference>
<feature type="domain" description="B12-binding" evidence="4">
    <location>
        <begin position="88"/>
        <end position="208"/>
    </location>
</feature>
<dbReference type="GO" id="GO:0032259">
    <property type="term" value="P:methylation"/>
    <property type="evidence" value="ECO:0007669"/>
    <property type="project" value="UniProtKB-KW"/>
</dbReference>
<dbReference type="PROSITE" id="PS51332">
    <property type="entry name" value="B12_BINDING"/>
    <property type="match status" value="1"/>
</dbReference>
<proteinExistence type="inferred from homology"/>
<feature type="domain" description="B12-binding N-terminal" evidence="5">
    <location>
        <begin position="1"/>
        <end position="88"/>
    </location>
</feature>
<dbReference type="Pfam" id="PF02310">
    <property type="entry name" value="B12-binding"/>
    <property type="match status" value="1"/>
</dbReference>
<dbReference type="PANTHER" id="PTHR45833">
    <property type="entry name" value="METHIONINE SYNTHASE"/>
    <property type="match status" value="1"/>
</dbReference>
<name>A0A3G1KZC1_FORW1</name>
<dbReference type="InterPro" id="IPR050554">
    <property type="entry name" value="Met_Synthase/Corrinoid"/>
</dbReference>
<dbReference type="Gene3D" id="3.40.50.280">
    <property type="entry name" value="Cobalamin-binding domain"/>
    <property type="match status" value="1"/>
</dbReference>
<dbReference type="GO" id="GO:0046872">
    <property type="term" value="F:metal ion binding"/>
    <property type="evidence" value="ECO:0007669"/>
    <property type="project" value="UniProtKB-KW"/>
</dbReference>
<dbReference type="GO" id="GO:0031419">
    <property type="term" value="F:cobalamin binding"/>
    <property type="evidence" value="ECO:0007669"/>
    <property type="project" value="InterPro"/>
</dbReference>
<dbReference type="Pfam" id="PF02607">
    <property type="entry name" value="B12-binding_2"/>
    <property type="match status" value="1"/>
</dbReference>
<gene>
    <name evidence="6" type="ORF">DCMF_26785</name>
</gene>
<dbReference type="InterPro" id="IPR036724">
    <property type="entry name" value="Cobalamin-bd_sf"/>
</dbReference>
<evidence type="ECO:0000313" key="7">
    <source>
        <dbReference type="Proteomes" id="UP000323521"/>
    </source>
</evidence>
<dbReference type="InterPro" id="IPR006158">
    <property type="entry name" value="Cobalamin-bd"/>
</dbReference>
<evidence type="ECO:0000313" key="6">
    <source>
        <dbReference type="EMBL" id="ATW27883.1"/>
    </source>
</evidence>
<evidence type="ECO:0000259" key="5">
    <source>
        <dbReference type="PROSITE" id="PS51337"/>
    </source>
</evidence>
<dbReference type="GO" id="GO:0008705">
    <property type="term" value="F:methionine synthase activity"/>
    <property type="evidence" value="ECO:0007669"/>
    <property type="project" value="TreeGrafter"/>
</dbReference>
<evidence type="ECO:0000256" key="3">
    <source>
        <dbReference type="ARBA" id="ARBA00023285"/>
    </source>
</evidence>
<dbReference type="EMBL" id="CP017634">
    <property type="protein sequence ID" value="ATW27883.1"/>
    <property type="molecule type" value="Genomic_DNA"/>
</dbReference>
<evidence type="ECO:0000256" key="1">
    <source>
        <dbReference type="ARBA" id="ARBA00010854"/>
    </source>
</evidence>
<keyword evidence="3" id="KW-0170">Cobalt</keyword>
<dbReference type="InterPro" id="IPR036594">
    <property type="entry name" value="Meth_synthase_dom"/>
</dbReference>
<evidence type="ECO:0000256" key="2">
    <source>
        <dbReference type="ARBA" id="ARBA00022723"/>
    </source>
</evidence>
<dbReference type="SUPFAM" id="SSF52242">
    <property type="entry name" value="Cobalamin (vitamin B12)-binding domain"/>
    <property type="match status" value="1"/>
</dbReference>
<dbReference type="GO" id="GO:0005829">
    <property type="term" value="C:cytosol"/>
    <property type="evidence" value="ECO:0007669"/>
    <property type="project" value="TreeGrafter"/>
</dbReference>
<dbReference type="SUPFAM" id="SSF47644">
    <property type="entry name" value="Methionine synthase domain"/>
    <property type="match status" value="1"/>
</dbReference>
<dbReference type="Gene3D" id="1.10.1240.10">
    <property type="entry name" value="Methionine synthase domain"/>
    <property type="match status" value="1"/>
</dbReference>
<dbReference type="PROSITE" id="PS51337">
    <property type="entry name" value="B12_BINDING_NTER"/>
    <property type="match status" value="1"/>
</dbReference>
<comment type="similarity">
    <text evidence="1">Belongs to the methylamine corrinoid protein family.</text>
</comment>
<dbReference type="CDD" id="cd02070">
    <property type="entry name" value="corrinoid_protein_B12-BD"/>
    <property type="match status" value="1"/>
</dbReference>
<dbReference type="InterPro" id="IPR003759">
    <property type="entry name" value="Cbl-bd_cap"/>
</dbReference>
<dbReference type="Proteomes" id="UP000323521">
    <property type="component" value="Chromosome"/>
</dbReference>
<dbReference type="KEGG" id="fwa:DCMF_26785"/>
<sequence length="208" mass="21831">MANFEALSQSVISGKEAQVREQTKALVDAGVNPLDIINQGLIAGMNVVGARFKNGEMFVPEVLMSAKSMASGIEIVKPLIADKDMPSKGKIILGTVKGDLHDIGKNLVGMMLESGGFSVVNLGIDIPPEKFVAAIKEHTPDIVAMSALLTTTMLHMKDTIELIKEEGLKVKCIVGGAPISQDFADEIGADGFAPDAASAVELCAKLLA</sequence>
<dbReference type="AlphaFoldDB" id="A0A3G1KZC1"/>
<dbReference type="PANTHER" id="PTHR45833:SF1">
    <property type="entry name" value="METHIONINE SYNTHASE"/>
    <property type="match status" value="1"/>
</dbReference>